<organism evidence="2 3">
    <name type="scientific">Macrophomina phaseolina (strain MS6)</name>
    <name type="common">Charcoal rot fungus</name>
    <dbReference type="NCBI Taxonomy" id="1126212"/>
    <lineage>
        <taxon>Eukaryota</taxon>
        <taxon>Fungi</taxon>
        <taxon>Dikarya</taxon>
        <taxon>Ascomycota</taxon>
        <taxon>Pezizomycotina</taxon>
        <taxon>Dothideomycetes</taxon>
        <taxon>Dothideomycetes incertae sedis</taxon>
        <taxon>Botryosphaeriales</taxon>
        <taxon>Botryosphaeriaceae</taxon>
        <taxon>Macrophomina</taxon>
    </lineage>
</organism>
<keyword evidence="1" id="KW-0472">Membrane</keyword>
<protein>
    <submittedName>
        <fullName evidence="2">Uncharacterized protein</fullName>
    </submittedName>
</protein>
<dbReference type="VEuPathDB" id="FungiDB:MPH_10648"/>
<reference evidence="2 3" key="1">
    <citation type="journal article" date="2012" name="BMC Genomics">
        <title>Tools to kill: Genome of one of the most destructive plant pathogenic fungi Macrophomina phaseolina.</title>
        <authorList>
            <person name="Islam M.S."/>
            <person name="Haque M.S."/>
            <person name="Islam M.M."/>
            <person name="Emdad E.M."/>
            <person name="Halim A."/>
            <person name="Hossen Q.M.M."/>
            <person name="Hossain M.Z."/>
            <person name="Ahmed B."/>
            <person name="Rahim S."/>
            <person name="Rahman M.S."/>
            <person name="Alam M.M."/>
            <person name="Hou S."/>
            <person name="Wan X."/>
            <person name="Saito J.A."/>
            <person name="Alam M."/>
        </authorList>
    </citation>
    <scope>NUCLEOTIDE SEQUENCE [LARGE SCALE GENOMIC DNA]</scope>
    <source>
        <strain evidence="2 3">MS6</strain>
    </source>
</reference>
<dbReference type="InParanoid" id="K2QQP5"/>
<accession>K2QQP5</accession>
<evidence type="ECO:0000256" key="1">
    <source>
        <dbReference type="SAM" id="Phobius"/>
    </source>
</evidence>
<comment type="caution">
    <text evidence="2">The sequence shown here is derived from an EMBL/GenBank/DDBJ whole genome shotgun (WGS) entry which is preliminary data.</text>
</comment>
<proteinExistence type="predicted"/>
<evidence type="ECO:0000313" key="2">
    <source>
        <dbReference type="EMBL" id="EKG12241.1"/>
    </source>
</evidence>
<keyword evidence="1" id="KW-0812">Transmembrane</keyword>
<dbReference type="AlphaFoldDB" id="K2QQP5"/>
<name>K2QQP5_MACPH</name>
<gene>
    <name evidence="2" type="ORF">MPH_10648</name>
</gene>
<dbReference type="EMBL" id="AHHD01000455">
    <property type="protein sequence ID" value="EKG12241.1"/>
    <property type="molecule type" value="Genomic_DNA"/>
</dbReference>
<dbReference type="HOGENOM" id="CLU_2073613_0_0_1"/>
<feature type="transmembrane region" description="Helical" evidence="1">
    <location>
        <begin position="43"/>
        <end position="61"/>
    </location>
</feature>
<dbReference type="Proteomes" id="UP000007129">
    <property type="component" value="Unassembled WGS sequence"/>
</dbReference>
<sequence>MHCRIHKSAGQPVKQMFFFFFLQTCALAHGSLKAIQYSRGNVVWVIPLLLLHCLISVIALVRLRDQRRTETAQPAGFTTRGCAWRRLSRVNPHRKMGITSTSDDISWVCCAGECIDSR</sequence>
<evidence type="ECO:0000313" key="3">
    <source>
        <dbReference type="Proteomes" id="UP000007129"/>
    </source>
</evidence>
<keyword evidence="1" id="KW-1133">Transmembrane helix</keyword>